<dbReference type="RefSeq" id="WP_203774763.1">
    <property type="nucleotide sequence ID" value="NZ_BAAAYJ010000040.1"/>
</dbReference>
<comment type="caution">
    <text evidence="1">The sequence shown here is derived from an EMBL/GenBank/DDBJ whole genome shotgun (WGS) entry which is preliminary data.</text>
</comment>
<dbReference type="Proteomes" id="UP000647172">
    <property type="component" value="Unassembled WGS sequence"/>
</dbReference>
<reference evidence="1" key="1">
    <citation type="submission" date="2021-01" db="EMBL/GenBank/DDBJ databases">
        <title>Whole genome shotgun sequence of Actinoplanes nipponensis NBRC 14063.</title>
        <authorList>
            <person name="Komaki H."/>
            <person name="Tamura T."/>
        </authorList>
    </citation>
    <scope>NUCLEOTIDE SEQUENCE</scope>
    <source>
        <strain evidence="1">NBRC 14063</strain>
    </source>
</reference>
<accession>A0A919JU26</accession>
<name>A0A919JU26_9ACTN</name>
<proteinExistence type="predicted"/>
<evidence type="ECO:0000313" key="2">
    <source>
        <dbReference type="Proteomes" id="UP000647172"/>
    </source>
</evidence>
<evidence type="ECO:0000313" key="1">
    <source>
        <dbReference type="EMBL" id="GIE53004.1"/>
    </source>
</evidence>
<sequence>MGYSGHVLIARGERPLSESGVLAPVQVLHESGYAGGWQRAQLDGDLPGALDALLAQTGAPALVAYIMDSDLADVSAASPGGVRWRAYLHQETAEDYGAPALPQSTDEVVTQALAWAAEAGLAPDREAVRAALLAGHTFAEETLDELVEALGIGPAE</sequence>
<protein>
    <submittedName>
        <fullName evidence="1">Uncharacterized protein</fullName>
    </submittedName>
</protein>
<dbReference type="AlphaFoldDB" id="A0A919JU26"/>
<organism evidence="1 2">
    <name type="scientific">Actinoplanes nipponensis</name>
    <dbReference type="NCBI Taxonomy" id="135950"/>
    <lineage>
        <taxon>Bacteria</taxon>
        <taxon>Bacillati</taxon>
        <taxon>Actinomycetota</taxon>
        <taxon>Actinomycetes</taxon>
        <taxon>Micromonosporales</taxon>
        <taxon>Micromonosporaceae</taxon>
        <taxon>Actinoplanes</taxon>
    </lineage>
</organism>
<dbReference type="EMBL" id="BOMQ01000077">
    <property type="protein sequence ID" value="GIE53004.1"/>
    <property type="molecule type" value="Genomic_DNA"/>
</dbReference>
<gene>
    <name evidence="1" type="ORF">Ani05nite_65380</name>
</gene>
<keyword evidence="2" id="KW-1185">Reference proteome</keyword>